<reference evidence="2 5" key="1">
    <citation type="submission" date="2022-07" db="EMBL/GenBank/DDBJ databases">
        <authorList>
            <person name="Criscuolo A."/>
        </authorList>
    </citation>
    <scope>NUCLEOTIDE SEQUENCE</scope>
    <source>
        <strain evidence="5">CIP 111951</strain>
        <strain evidence="2">CIP111854</strain>
        <strain evidence="3">CIP111951</strain>
    </source>
</reference>
<evidence type="ECO:0000313" key="4">
    <source>
        <dbReference type="Proteomes" id="UP001152467"/>
    </source>
</evidence>
<proteinExistence type="predicted"/>
<dbReference type="Proteomes" id="UP001152485">
    <property type="component" value="Unassembled WGS sequence"/>
</dbReference>
<dbReference type="Pfam" id="PF12040">
    <property type="entry name" value="DUF3526"/>
    <property type="match status" value="1"/>
</dbReference>
<feature type="transmembrane region" description="Helical" evidence="1">
    <location>
        <begin position="241"/>
        <end position="262"/>
    </location>
</feature>
<evidence type="ECO:0000313" key="2">
    <source>
        <dbReference type="EMBL" id="CAH9050207.1"/>
    </source>
</evidence>
<dbReference type="EMBL" id="CAMAPD010000002">
    <property type="protein sequence ID" value="CAH9052602.1"/>
    <property type="molecule type" value="Genomic_DNA"/>
</dbReference>
<evidence type="ECO:0000256" key="1">
    <source>
        <dbReference type="SAM" id="Phobius"/>
    </source>
</evidence>
<feature type="transmembrane region" description="Helical" evidence="1">
    <location>
        <begin position="428"/>
        <end position="448"/>
    </location>
</feature>
<accession>A0A9W4QRM8</accession>
<keyword evidence="1" id="KW-1133">Transmembrane helix</keyword>
<keyword evidence="1" id="KW-0472">Membrane</keyword>
<name>A0A9W4QRM8_9GAMM</name>
<comment type="caution">
    <text evidence="2">The sequence shown here is derived from an EMBL/GenBank/DDBJ whole genome shotgun (WGS) entry which is preliminary data.</text>
</comment>
<sequence length="456" mass="52323">MQLFKLECKRLFSGKINKLVLILFLLSGVFAIYQGAQGYKSIRIDQYKSQVVFEKERAHVTSQDSLPAAGSLAYYASAPTQWQLSPWAALFVGESQSSMVAMKVRATALQSQIFNREIVNPSQQRAGGLDLGFVLVYLLPLVIGIMTVTLISDEQHAGRWRLLNALPTSAFRQVCKQIALRFIVIWLLVVTLLISAALLLSLPFDVLFWTVLIATSVYMLFWFAIAAFIMSFDKSSVFNSLAYLSSWVLFAMLIPGAVQLFLSNQYQTQAPLQISLKQRIELNDGWDKDKQATLDTFLKHEPRWQNTAPLGEAFDWKWYYAQQHMSDIAVQDQWLDYLQNSYARHGQLQTLSTLSPALFFQLKLNQLANTSSENQTQYLQEIADYHTKIRHFFYDYLFFNKSITKEDVDNFVLFEAQKHTGEKRGTQGFWQLFFSMLVVLVITSLAIFRLKQLRPV</sequence>
<dbReference type="AlphaFoldDB" id="A0A9W4QRM8"/>
<feature type="transmembrane region" description="Helical" evidence="1">
    <location>
        <begin position="131"/>
        <end position="151"/>
    </location>
</feature>
<protein>
    <recommendedName>
        <fullName evidence="6">DUF3526 domain-containing protein</fullName>
    </recommendedName>
</protein>
<keyword evidence="4" id="KW-1185">Reference proteome</keyword>
<dbReference type="InterPro" id="IPR021913">
    <property type="entry name" value="DUF3526"/>
</dbReference>
<dbReference type="EMBL" id="CAMAPC010000002">
    <property type="protein sequence ID" value="CAH9050207.1"/>
    <property type="molecule type" value="Genomic_DNA"/>
</dbReference>
<feature type="transmembrane region" description="Helical" evidence="1">
    <location>
        <begin position="206"/>
        <end position="229"/>
    </location>
</feature>
<evidence type="ECO:0000313" key="3">
    <source>
        <dbReference type="EMBL" id="CAH9052602.1"/>
    </source>
</evidence>
<dbReference type="RefSeq" id="WP_261591843.1">
    <property type="nucleotide sequence ID" value="NZ_CAMAPC010000002.1"/>
</dbReference>
<keyword evidence="1" id="KW-0812">Transmembrane</keyword>
<feature type="transmembrane region" description="Helical" evidence="1">
    <location>
        <begin position="178"/>
        <end position="200"/>
    </location>
</feature>
<evidence type="ECO:0008006" key="6">
    <source>
        <dbReference type="Google" id="ProtNLM"/>
    </source>
</evidence>
<gene>
    <name evidence="2" type="ORF">PSECIP111854_00482</name>
    <name evidence="3" type="ORF">PSECIP111951_00654</name>
</gene>
<organism evidence="2 4">
    <name type="scientific">Pseudoalteromonas holothuriae</name>
    <dbReference type="NCBI Taxonomy" id="2963714"/>
    <lineage>
        <taxon>Bacteria</taxon>
        <taxon>Pseudomonadati</taxon>
        <taxon>Pseudomonadota</taxon>
        <taxon>Gammaproteobacteria</taxon>
        <taxon>Alteromonadales</taxon>
        <taxon>Pseudoalteromonadaceae</taxon>
        <taxon>Pseudoalteromonas</taxon>
    </lineage>
</organism>
<dbReference type="Proteomes" id="UP001152467">
    <property type="component" value="Unassembled WGS sequence"/>
</dbReference>
<evidence type="ECO:0000313" key="5">
    <source>
        <dbReference type="Proteomes" id="UP001152485"/>
    </source>
</evidence>